<dbReference type="EC" id="2.7.13.3" evidence="3"/>
<evidence type="ECO:0000256" key="5">
    <source>
        <dbReference type="ARBA" id="ARBA00022679"/>
    </source>
</evidence>
<reference evidence="9" key="1">
    <citation type="journal article" date="2020" name="Cell Host Microbe">
        <title>Functional and Genomic Variation between Human-Derived Isolates of Lachnospiraceae Reveals Inter- and Intra-Species Diversity.</title>
        <authorList>
            <person name="Sorbara M.T."/>
            <person name="Littmann E.R."/>
            <person name="Fontana E."/>
            <person name="Moody T.U."/>
            <person name="Kohout C.E."/>
            <person name="Gjonbalaj M."/>
            <person name="Eaton V."/>
            <person name="Seok R."/>
            <person name="Leiner I.M."/>
            <person name="Pamer E.G."/>
        </authorList>
    </citation>
    <scope>NUCLEOTIDE SEQUENCE</scope>
    <source>
        <strain evidence="9">MSK.11.9</strain>
    </source>
</reference>
<dbReference type="Pfam" id="PF02518">
    <property type="entry name" value="HATPase_c"/>
    <property type="match status" value="1"/>
</dbReference>
<dbReference type="CDD" id="cd00075">
    <property type="entry name" value="HATPase"/>
    <property type="match status" value="1"/>
</dbReference>
<keyword evidence="5" id="KW-0808">Transferase</keyword>
<dbReference type="FunFam" id="3.30.565.10:FF:000006">
    <property type="entry name" value="Sensor histidine kinase WalK"/>
    <property type="match status" value="1"/>
</dbReference>
<name>A0AB36DJ14_MEDGN</name>
<dbReference type="PROSITE" id="PS50109">
    <property type="entry name" value="HIS_KIN"/>
    <property type="match status" value="1"/>
</dbReference>
<reference evidence="9" key="2">
    <citation type="submission" date="2020-02" db="EMBL/GenBank/DDBJ databases">
        <authorList>
            <person name="Littmann E."/>
            <person name="Sorbara M."/>
        </authorList>
    </citation>
    <scope>NUCLEOTIDE SEQUENCE</scope>
    <source>
        <strain evidence="9">MSK.11.9</strain>
    </source>
</reference>
<evidence type="ECO:0000256" key="4">
    <source>
        <dbReference type="ARBA" id="ARBA00022553"/>
    </source>
</evidence>
<comment type="catalytic activity">
    <reaction evidence="1">
        <text>ATP + protein L-histidine = ADP + protein N-phospho-L-histidine.</text>
        <dbReference type="EC" id="2.7.13.3"/>
    </reaction>
</comment>
<keyword evidence="7" id="KW-0902">Two-component regulatory system</keyword>
<evidence type="ECO:0000256" key="2">
    <source>
        <dbReference type="ARBA" id="ARBA00004370"/>
    </source>
</evidence>
<dbReference type="PANTHER" id="PTHR45569">
    <property type="entry name" value="SENSOR PROTEIN KDPD"/>
    <property type="match status" value="1"/>
</dbReference>
<protein>
    <recommendedName>
        <fullName evidence="3">histidine kinase</fullName>
        <ecNumber evidence="3">2.7.13.3</ecNumber>
    </recommendedName>
</protein>
<comment type="caution">
    <text evidence="9">The sequence shown here is derived from an EMBL/GenBank/DDBJ whole genome shotgun (WGS) entry which is preliminary data.</text>
</comment>
<dbReference type="InterPro" id="IPR003594">
    <property type="entry name" value="HATPase_dom"/>
</dbReference>
<dbReference type="EMBL" id="JAAIRY010000021">
    <property type="protein sequence ID" value="NSI65936.1"/>
    <property type="molecule type" value="Genomic_DNA"/>
</dbReference>
<keyword evidence="4" id="KW-0597">Phosphoprotein</keyword>
<dbReference type="SUPFAM" id="SSF55874">
    <property type="entry name" value="ATPase domain of HSP90 chaperone/DNA topoisomerase II/histidine kinase"/>
    <property type="match status" value="1"/>
</dbReference>
<dbReference type="InterPro" id="IPR005467">
    <property type="entry name" value="His_kinase_dom"/>
</dbReference>
<sequence>MRGTGYILLINLVENLLSVTRLEDGTMNLNLQIELVDEVIEGALKHISRDHSDYELKFIHSEELLLAKMDSRLIIQVIINIVDNALKYTPKGSKIEIYARKENQMIAISIADNGKGIADCAKEKIFDMFYTADSKVADSRRGLGLGLFLCKSIIQAHGGTIQVADNVPHGTIFTFTLQAEEVTLNE</sequence>
<organism evidence="9 10">
    <name type="scientific">Mediterraneibacter gnavus</name>
    <name type="common">Ruminococcus gnavus</name>
    <dbReference type="NCBI Taxonomy" id="33038"/>
    <lineage>
        <taxon>Bacteria</taxon>
        <taxon>Bacillati</taxon>
        <taxon>Bacillota</taxon>
        <taxon>Clostridia</taxon>
        <taxon>Lachnospirales</taxon>
        <taxon>Lachnospiraceae</taxon>
        <taxon>Mediterraneibacter</taxon>
    </lineage>
</organism>
<evidence type="ECO:0000313" key="10">
    <source>
        <dbReference type="Proteomes" id="UP001296581"/>
    </source>
</evidence>
<evidence type="ECO:0000256" key="1">
    <source>
        <dbReference type="ARBA" id="ARBA00000085"/>
    </source>
</evidence>
<dbReference type="AlphaFoldDB" id="A0AB36DJ14"/>
<dbReference type="PRINTS" id="PR00344">
    <property type="entry name" value="BCTRLSENSOR"/>
</dbReference>
<feature type="domain" description="Histidine kinase" evidence="8">
    <location>
        <begin position="9"/>
        <end position="181"/>
    </location>
</feature>
<evidence type="ECO:0000256" key="7">
    <source>
        <dbReference type="ARBA" id="ARBA00023012"/>
    </source>
</evidence>
<evidence type="ECO:0000256" key="3">
    <source>
        <dbReference type="ARBA" id="ARBA00012438"/>
    </source>
</evidence>
<dbReference type="InterPro" id="IPR004358">
    <property type="entry name" value="Sig_transdc_His_kin-like_C"/>
</dbReference>
<evidence type="ECO:0000259" key="8">
    <source>
        <dbReference type="PROSITE" id="PS50109"/>
    </source>
</evidence>
<evidence type="ECO:0000313" key="9">
    <source>
        <dbReference type="EMBL" id="NSI65936.1"/>
    </source>
</evidence>
<dbReference type="SMART" id="SM00387">
    <property type="entry name" value="HATPase_c"/>
    <property type="match status" value="1"/>
</dbReference>
<dbReference type="InterPro" id="IPR052023">
    <property type="entry name" value="Histidine_kinase_KdpD"/>
</dbReference>
<dbReference type="PANTHER" id="PTHR45569:SF1">
    <property type="entry name" value="SENSOR PROTEIN KDPD"/>
    <property type="match status" value="1"/>
</dbReference>
<accession>A0AB36DJ14</accession>
<dbReference type="GO" id="GO:0005886">
    <property type="term" value="C:plasma membrane"/>
    <property type="evidence" value="ECO:0007669"/>
    <property type="project" value="TreeGrafter"/>
</dbReference>
<evidence type="ECO:0000256" key="6">
    <source>
        <dbReference type="ARBA" id="ARBA00022777"/>
    </source>
</evidence>
<keyword evidence="6" id="KW-0418">Kinase</keyword>
<dbReference type="GO" id="GO:0000155">
    <property type="term" value="F:phosphorelay sensor kinase activity"/>
    <property type="evidence" value="ECO:0007669"/>
    <property type="project" value="TreeGrafter"/>
</dbReference>
<comment type="subcellular location">
    <subcellularLocation>
        <location evidence="2">Membrane</location>
    </subcellularLocation>
</comment>
<dbReference type="InterPro" id="IPR036890">
    <property type="entry name" value="HATPase_C_sf"/>
</dbReference>
<gene>
    <name evidence="9" type="ORF">G4981_11715</name>
</gene>
<dbReference type="Gene3D" id="3.30.565.10">
    <property type="entry name" value="Histidine kinase-like ATPase, C-terminal domain"/>
    <property type="match status" value="1"/>
</dbReference>
<dbReference type="Proteomes" id="UP001296581">
    <property type="component" value="Unassembled WGS sequence"/>
</dbReference>
<proteinExistence type="predicted"/>